<feature type="transmembrane region" description="Helical" evidence="3">
    <location>
        <begin position="110"/>
        <end position="132"/>
    </location>
</feature>
<name>C9DG47_BPW14</name>
<keyword evidence="3" id="KW-1133">Transmembrane helix</keyword>
<keyword evidence="3" id="KW-0472">Membrane</keyword>
<evidence type="ECO:0000256" key="2">
    <source>
        <dbReference type="SAM" id="MobiDB-lite"/>
    </source>
</evidence>
<proteinExistence type="predicted"/>
<evidence type="ECO:0000313" key="5">
    <source>
        <dbReference type="Proteomes" id="UP000008986"/>
    </source>
</evidence>
<organism evidence="4 5">
    <name type="scientific">Delftia phage PhiW-14</name>
    <name type="common">Deftia acidovorans bacteriophage phiW-14</name>
    <dbReference type="NCBI Taxonomy" id="665032"/>
    <lineage>
        <taxon>Viruses</taxon>
        <taxon>Duplodnaviria</taxon>
        <taxon>Heunggongvirae</taxon>
        <taxon>Uroviricota</taxon>
        <taxon>Caudoviricetes</taxon>
        <taxon>Ionavirus</taxon>
        <taxon>Ionavirus W14</taxon>
    </lineage>
</organism>
<sequence>MTHPDPSSSADKAGNYIVGGLASAGAFNAVFGRDKERSWKALGLVALVAGVFYSLWVYILSLKAASKYKGSDFVKVALIPVSLYWVWFYFTGIQIKLADTWNTSPAGHWMAFILICNLLIYWMAGRACWSILGNIHRKYGNGQVAFWKHALCSVSILFLSFGFWGNKAIYMPHSTFWGTTTQRDEYDAYHLTGKAQEAAQQRVDKRKAQRADALEAKLMKDPVYVAKKQAKADLEAKRKAHREEQAALAKQLADKYEAERQAEATARMKAIEDQQAREQAMIARMRTDDEQRAERQAREREAQMEYNSMRREQLEREDRLRSLMNQR</sequence>
<gene>
    <name evidence="4" type="primary">76</name>
</gene>
<accession>C9DG47</accession>
<evidence type="ECO:0000256" key="1">
    <source>
        <dbReference type="SAM" id="Coils"/>
    </source>
</evidence>
<dbReference type="GeneID" id="8684023"/>
<feature type="transmembrane region" description="Helical" evidence="3">
    <location>
        <begin position="41"/>
        <end position="61"/>
    </location>
</feature>
<keyword evidence="1" id="KW-0175">Coiled coil</keyword>
<evidence type="ECO:0000256" key="3">
    <source>
        <dbReference type="SAM" id="Phobius"/>
    </source>
</evidence>
<dbReference type="EMBL" id="GQ357915">
    <property type="protein sequence ID" value="ACV50098.1"/>
    <property type="molecule type" value="Genomic_DNA"/>
</dbReference>
<keyword evidence="5" id="KW-1185">Reference proteome</keyword>
<dbReference type="KEGG" id="vg:8684023"/>
<reference evidence="5" key="1">
    <citation type="submission" date="2009-07" db="EMBL/GenBank/DDBJ databases">
        <authorList>
            <person name="Kropinski A.M."/>
            <person name="Villegas A."/>
            <person name="Lingohr E.J."/>
        </authorList>
    </citation>
    <scope>NUCLEOTIDE SEQUENCE [LARGE SCALE GENOMIC DNA]</scope>
</reference>
<dbReference type="Proteomes" id="UP000008986">
    <property type="component" value="Segment"/>
</dbReference>
<dbReference type="RefSeq" id="YP_003358930.1">
    <property type="nucleotide sequence ID" value="NC_013697.1"/>
</dbReference>
<evidence type="ECO:0000313" key="4">
    <source>
        <dbReference type="EMBL" id="ACV50098.1"/>
    </source>
</evidence>
<protein>
    <submittedName>
        <fullName evidence="4">Uncharacterized protein</fullName>
    </submittedName>
</protein>
<feature type="region of interest" description="Disordered" evidence="2">
    <location>
        <begin position="286"/>
        <end position="327"/>
    </location>
</feature>
<keyword evidence="3" id="KW-0812">Transmembrane</keyword>
<feature type="compositionally biased region" description="Basic and acidic residues" evidence="2">
    <location>
        <begin position="286"/>
        <end position="321"/>
    </location>
</feature>
<feature type="transmembrane region" description="Helical" evidence="3">
    <location>
        <begin position="73"/>
        <end position="90"/>
    </location>
</feature>
<feature type="transmembrane region" description="Helical" evidence="3">
    <location>
        <begin position="144"/>
        <end position="164"/>
    </location>
</feature>
<feature type="coiled-coil region" evidence="1">
    <location>
        <begin position="224"/>
        <end position="251"/>
    </location>
</feature>
<organismHost>
    <name type="scientific">Delftia acidovorans</name>
    <name type="common">Pseudomonas acidovorans</name>
    <name type="synonym">Comamonas acidovorans</name>
    <dbReference type="NCBI Taxonomy" id="80866"/>
</organismHost>